<organism evidence="4 5">
    <name type="scientific">Phaeomoniella chlamydospora</name>
    <name type="common">Phaeoacremonium chlamydosporum</name>
    <dbReference type="NCBI Taxonomy" id="158046"/>
    <lineage>
        <taxon>Eukaryota</taxon>
        <taxon>Fungi</taxon>
        <taxon>Dikarya</taxon>
        <taxon>Ascomycota</taxon>
        <taxon>Pezizomycotina</taxon>
        <taxon>Eurotiomycetes</taxon>
        <taxon>Chaetothyriomycetidae</taxon>
        <taxon>Phaeomoniellales</taxon>
        <taxon>Phaeomoniellaceae</taxon>
        <taxon>Phaeomoniella</taxon>
    </lineage>
</organism>
<keyword evidence="2" id="KW-0472">Membrane</keyword>
<feature type="transmembrane region" description="Helical" evidence="2">
    <location>
        <begin position="64"/>
        <end position="86"/>
    </location>
</feature>
<gene>
    <name evidence="4" type="ORF">UCRPC4_g01626</name>
</gene>
<feature type="region of interest" description="Disordered" evidence="1">
    <location>
        <begin position="297"/>
        <end position="321"/>
    </location>
</feature>
<proteinExistence type="predicted"/>
<dbReference type="PANTHER" id="PTHR37013">
    <property type="entry name" value="INTEGRAL MEMBRANE PROTEIN (AFU_ORTHOLOGUE AFUA_1G05950)-RELATED"/>
    <property type="match status" value="1"/>
</dbReference>
<evidence type="ECO:0000256" key="1">
    <source>
        <dbReference type="SAM" id="MobiDB-lite"/>
    </source>
</evidence>
<feature type="domain" description="DUF7703" evidence="3">
    <location>
        <begin position="33"/>
        <end position="279"/>
    </location>
</feature>
<dbReference type="OrthoDB" id="405906at2759"/>
<dbReference type="InterPro" id="IPR056120">
    <property type="entry name" value="DUF7703"/>
</dbReference>
<reference evidence="4 5" key="2">
    <citation type="submission" date="2015-05" db="EMBL/GenBank/DDBJ databases">
        <authorList>
            <person name="Morales-Cruz A."/>
            <person name="Amrine K.C."/>
            <person name="Cantu D."/>
        </authorList>
    </citation>
    <scope>NUCLEOTIDE SEQUENCE [LARGE SCALE GENOMIC DNA]</scope>
    <source>
        <strain evidence="4">UCRPC4</strain>
    </source>
</reference>
<dbReference type="AlphaFoldDB" id="A0A0G2GQU2"/>
<keyword evidence="5" id="KW-1185">Reference proteome</keyword>
<keyword evidence="2" id="KW-1133">Transmembrane helix</keyword>
<feature type="transmembrane region" description="Helical" evidence="2">
    <location>
        <begin position="29"/>
        <end position="52"/>
    </location>
</feature>
<feature type="transmembrane region" description="Helical" evidence="2">
    <location>
        <begin position="98"/>
        <end position="116"/>
    </location>
</feature>
<reference evidence="4 5" key="1">
    <citation type="submission" date="2015-05" db="EMBL/GenBank/DDBJ databases">
        <title>Distinctive expansion of gene families associated with plant cell wall degradation and secondary metabolism in the genomes of grapevine trunk pathogens.</title>
        <authorList>
            <person name="Lawrence D.P."/>
            <person name="Travadon R."/>
            <person name="Rolshausen P.E."/>
            <person name="Baumgartner K."/>
        </authorList>
    </citation>
    <scope>NUCLEOTIDE SEQUENCE [LARGE SCALE GENOMIC DNA]</scope>
    <source>
        <strain evidence="4">UCRPC4</strain>
    </source>
</reference>
<dbReference type="Proteomes" id="UP000053317">
    <property type="component" value="Unassembled WGS sequence"/>
</dbReference>
<dbReference type="PANTHER" id="PTHR37013:SF3">
    <property type="entry name" value="INTEGRAL MEMBRANE PROTEIN (AFU_ORTHOLOGUE AFUA_1G05950)"/>
    <property type="match status" value="1"/>
</dbReference>
<dbReference type="Pfam" id="PF24802">
    <property type="entry name" value="DUF7703"/>
    <property type="match status" value="1"/>
</dbReference>
<protein>
    <submittedName>
        <fullName evidence="4">Putative integral membrane protein</fullName>
    </submittedName>
</protein>
<sequence>MQRSSNDGTLDVVGMSIARESNREWNGEWTATALIVLLCTGISASNALELVLLILMTFKRRDGLYFWSLLITSIAVLPYSIGYFIGYIHVQPILLGDIINNVSWAVMITGESIVLYSRLGIIYHNDRVLRIVLIMILANGSIFYILTTIVHYGTYSSHSSFSIAAPIIEKIQMTAYSIQELIISGIYVREVIRYNRIVTASFSTAEAYHQQHQKQHASTLRTIWELFIINVIIITMDIALLTLEYCNFRVLQQSFKGLAYSFKLKMEFAILGKLVDMAKAGMLAETNPNLTMVAGRGGWHDGGTGSGPERSKSDVTHASFV</sequence>
<evidence type="ECO:0000313" key="5">
    <source>
        <dbReference type="Proteomes" id="UP000053317"/>
    </source>
</evidence>
<name>A0A0G2GQU2_PHACM</name>
<keyword evidence="2" id="KW-0812">Transmembrane</keyword>
<evidence type="ECO:0000259" key="3">
    <source>
        <dbReference type="Pfam" id="PF24802"/>
    </source>
</evidence>
<feature type="compositionally biased region" description="Gly residues" evidence="1">
    <location>
        <begin position="297"/>
        <end position="306"/>
    </location>
</feature>
<feature type="transmembrane region" description="Helical" evidence="2">
    <location>
        <begin position="128"/>
        <end position="152"/>
    </location>
</feature>
<evidence type="ECO:0000313" key="4">
    <source>
        <dbReference type="EMBL" id="KKY25713.1"/>
    </source>
</evidence>
<feature type="transmembrane region" description="Helical" evidence="2">
    <location>
        <begin position="226"/>
        <end position="246"/>
    </location>
</feature>
<comment type="caution">
    <text evidence="4">The sequence shown here is derived from an EMBL/GenBank/DDBJ whole genome shotgun (WGS) entry which is preliminary data.</text>
</comment>
<evidence type="ECO:0000256" key="2">
    <source>
        <dbReference type="SAM" id="Phobius"/>
    </source>
</evidence>
<accession>A0A0G2GQU2</accession>
<dbReference type="EMBL" id="LCWF01000039">
    <property type="protein sequence ID" value="KKY25713.1"/>
    <property type="molecule type" value="Genomic_DNA"/>
</dbReference>